<comment type="caution">
    <text evidence="2">The sequence shown here is derived from an EMBL/GenBank/DDBJ whole genome shotgun (WGS) entry which is preliminary data.</text>
</comment>
<proteinExistence type="predicted"/>
<protein>
    <submittedName>
        <fullName evidence="2">Uncharacterized protein</fullName>
    </submittedName>
</protein>
<evidence type="ECO:0000256" key="1">
    <source>
        <dbReference type="SAM" id="MobiDB-lite"/>
    </source>
</evidence>
<dbReference type="Proteomes" id="UP000031275">
    <property type="component" value="Unassembled WGS sequence"/>
</dbReference>
<name>A0ABR4ZQX3_9FLAO</name>
<sequence length="191" mass="22039">MKEIIFAEFQKYKHQTDEIFSVLNEPVFLKKINDESKTIADLVLDFAEKFGAKTAFFSEIENEKIGQNSNEFFQNNLTSKTEVLQFWSESWEIIFKNIEEISAEKWEKFGQISGKKSDFESMVLSQLSSCVFSVGQIIFLAELLQNEKDSAEKIQTKIPFSQKPENTADLPENSSPVCFAKSDEVRDEYKI</sequence>
<dbReference type="Gene3D" id="1.20.120.450">
    <property type="entry name" value="dinb family like domain"/>
    <property type="match status" value="1"/>
</dbReference>
<dbReference type="InterPro" id="IPR034660">
    <property type="entry name" value="DinB/YfiT-like"/>
</dbReference>
<dbReference type="EMBL" id="JSYK01000003">
    <property type="protein sequence ID" value="KIA83727.1"/>
    <property type="molecule type" value="Genomic_DNA"/>
</dbReference>
<gene>
    <name evidence="2" type="ORF">OA84_09645</name>
</gene>
<organism evidence="2 3">
    <name type="scientific">Kaistella solincola</name>
    <dbReference type="NCBI Taxonomy" id="510955"/>
    <lineage>
        <taxon>Bacteria</taxon>
        <taxon>Pseudomonadati</taxon>
        <taxon>Bacteroidota</taxon>
        <taxon>Flavobacteriia</taxon>
        <taxon>Flavobacteriales</taxon>
        <taxon>Weeksellaceae</taxon>
        <taxon>Chryseobacterium group</taxon>
        <taxon>Kaistella</taxon>
    </lineage>
</organism>
<dbReference type="RefSeq" id="WP_039345306.1">
    <property type="nucleotide sequence ID" value="NZ_JSYK01000003.1"/>
</dbReference>
<dbReference type="SUPFAM" id="SSF109854">
    <property type="entry name" value="DinB/YfiT-like putative metalloenzymes"/>
    <property type="match status" value="1"/>
</dbReference>
<accession>A0ABR4ZQX3</accession>
<reference evidence="2 3" key="1">
    <citation type="submission" date="2014-10" db="EMBL/GenBank/DDBJ databases">
        <title>Kaistella solincola genome.</title>
        <authorList>
            <person name="Newman J.D."/>
        </authorList>
    </citation>
    <scope>NUCLEOTIDE SEQUENCE [LARGE SCALE GENOMIC DNA]</scope>
    <source>
        <strain evidence="2 3">DSM 22468</strain>
    </source>
</reference>
<keyword evidence="3" id="KW-1185">Reference proteome</keyword>
<evidence type="ECO:0000313" key="2">
    <source>
        <dbReference type="EMBL" id="KIA83727.1"/>
    </source>
</evidence>
<dbReference type="Pfam" id="PF07609">
    <property type="entry name" value="DUF1572"/>
    <property type="match status" value="1"/>
</dbReference>
<feature type="region of interest" description="Disordered" evidence="1">
    <location>
        <begin position="158"/>
        <end position="177"/>
    </location>
</feature>
<evidence type="ECO:0000313" key="3">
    <source>
        <dbReference type="Proteomes" id="UP000031275"/>
    </source>
</evidence>
<dbReference type="InterPro" id="IPR011466">
    <property type="entry name" value="DUF1572"/>
</dbReference>